<name>Q2W6X0_PARM1</name>
<keyword evidence="2" id="KW-1185">Reference proteome</keyword>
<dbReference type="STRING" id="342108.amb1601"/>
<sequence length="409" mass="44424">MPRLPSEAQARIVRQINLTLEGPVAEVMAQLVPELKKLPRRGVLQCVLDDPDLLDSCFKAFRANPERFRQLLVDKHDVPVEQADALLACGRSLDDVVAMVVRTCAKRHFRKRLDGDSRPLKGGERDAATANKGLLGKLMRLLSRPTPSKAAKRSRGEVLYDAMQEHLVHDWQVALVPEYSTLSPALVKRLGKRILDYKVPEDIRRLKENPAELPTPSTLPETIPSFLVPPAARAEPAKAGDKPKAAAAISGGTVPAPVHEVKGAAAPAPAAGGDRRARIADILTPDGKRLRSAAFTMILLDPVVRAELPNADQTVRITGLLAEVGGLSTKMLVGELGLRMDQLAVMTLVIYDLMGEEMFKRSFGIPGNLEYVSKYVERAKAAGIGQDTSLGEISAFVRKTFANAPRAAQ</sequence>
<gene>
    <name evidence="1" type="ordered locus">amb1601</name>
</gene>
<dbReference type="KEGG" id="mag:amb1601"/>
<protein>
    <submittedName>
        <fullName evidence="1">Uncharacterized protein</fullName>
    </submittedName>
</protein>
<evidence type="ECO:0000313" key="1">
    <source>
        <dbReference type="EMBL" id="BAE50405.1"/>
    </source>
</evidence>
<dbReference type="Proteomes" id="UP000007058">
    <property type="component" value="Chromosome"/>
</dbReference>
<dbReference type="HOGENOM" id="CLU_053122_0_0_5"/>
<organism evidence="1 2">
    <name type="scientific">Paramagnetospirillum magneticum (strain ATCC 700264 / AMB-1)</name>
    <name type="common">Magnetospirillum magneticum</name>
    <dbReference type="NCBI Taxonomy" id="342108"/>
    <lineage>
        <taxon>Bacteria</taxon>
        <taxon>Pseudomonadati</taxon>
        <taxon>Pseudomonadota</taxon>
        <taxon>Alphaproteobacteria</taxon>
        <taxon>Rhodospirillales</taxon>
        <taxon>Magnetospirillaceae</taxon>
        <taxon>Paramagnetospirillum</taxon>
    </lineage>
</organism>
<accession>Q2W6X0</accession>
<proteinExistence type="predicted"/>
<reference evidence="1 2" key="1">
    <citation type="journal article" date="2005" name="DNA Res.">
        <title>Complete genome sequence of the facultative anaerobic magnetotactic bacterium Magnetospirillum sp. strain AMB-1.</title>
        <authorList>
            <person name="Matsunaga T."/>
            <person name="Okamura Y."/>
            <person name="Fukuda Y."/>
            <person name="Wahyudi A.T."/>
            <person name="Murase Y."/>
            <person name="Takeyama H."/>
        </authorList>
    </citation>
    <scope>NUCLEOTIDE SEQUENCE [LARGE SCALE GENOMIC DNA]</scope>
    <source>
        <strain evidence="2">ATCC 700264 / AMB-1</strain>
    </source>
</reference>
<dbReference type="OrthoDB" id="7330802at2"/>
<evidence type="ECO:0000313" key="2">
    <source>
        <dbReference type="Proteomes" id="UP000007058"/>
    </source>
</evidence>
<dbReference type="RefSeq" id="WP_011384010.1">
    <property type="nucleotide sequence ID" value="NC_007626.1"/>
</dbReference>
<dbReference type="AlphaFoldDB" id="Q2W6X0"/>
<dbReference type="EMBL" id="AP007255">
    <property type="protein sequence ID" value="BAE50405.1"/>
    <property type="molecule type" value="Genomic_DNA"/>
</dbReference>